<feature type="domain" description="Baseplate J-like C-terminal" evidence="3">
    <location>
        <begin position="312"/>
        <end position="402"/>
    </location>
</feature>
<proteinExistence type="inferred from homology"/>
<reference evidence="4" key="1">
    <citation type="journal article" date="2021" name="Proc. Natl. Acad. Sci. U.S.A.">
        <title>A Catalog of Tens of Thousands of Viruses from Human Metagenomes Reveals Hidden Associations with Chronic Diseases.</title>
        <authorList>
            <person name="Tisza M.J."/>
            <person name="Buck C.B."/>
        </authorList>
    </citation>
    <scope>NUCLEOTIDE SEQUENCE</scope>
    <source>
        <strain evidence="4">Ct3es5</strain>
    </source>
</reference>
<protein>
    <submittedName>
        <fullName evidence="4">Baseplate J like protein</fullName>
    </submittedName>
</protein>
<dbReference type="PANTHER" id="PTHR37829:SF3">
    <property type="entry name" value="PROTEIN JAYE-RELATED"/>
    <property type="match status" value="1"/>
</dbReference>
<dbReference type="Pfam" id="PF26078">
    <property type="entry name" value="Baseplate_J_M"/>
    <property type="match status" value="1"/>
</dbReference>
<feature type="domain" description="Baseplate J-like central" evidence="2">
    <location>
        <begin position="244"/>
        <end position="305"/>
    </location>
</feature>
<evidence type="ECO:0000256" key="1">
    <source>
        <dbReference type="ARBA" id="ARBA00038087"/>
    </source>
</evidence>
<dbReference type="EMBL" id="BK015507">
    <property type="protein sequence ID" value="DAE10292.1"/>
    <property type="molecule type" value="Genomic_DNA"/>
</dbReference>
<name>A0A8S5PVH5_9CAUD</name>
<dbReference type="InterPro" id="IPR052399">
    <property type="entry name" value="Phage_Baseplate_Assmbl_Protein"/>
</dbReference>
<accession>A0A8S5PVH5</accession>
<dbReference type="InterPro" id="IPR058530">
    <property type="entry name" value="Baseplate_J-like_C"/>
</dbReference>
<evidence type="ECO:0000259" key="3">
    <source>
        <dbReference type="Pfam" id="PF26079"/>
    </source>
</evidence>
<dbReference type="InterPro" id="IPR058531">
    <property type="entry name" value="Baseplate_J_M"/>
</dbReference>
<dbReference type="PANTHER" id="PTHR37829">
    <property type="entry name" value="PHAGE-LIKE ELEMENT PBSX PROTEIN XKDT"/>
    <property type="match status" value="1"/>
</dbReference>
<evidence type="ECO:0000259" key="2">
    <source>
        <dbReference type="Pfam" id="PF26078"/>
    </source>
</evidence>
<sequence length="412" mass="45074">MYENITYALLLNRMLERALSINSNLDTREGSLVWLGNAPAAVELQNLYIQLDTVLNETFADTASRPYLIQRAAERGLSPQPASAAVLQLTITPATLHLALNTRFSIGELNYYVSAERGEGVYEITCETAGEAGNDYGATVIPIEYIEGLETCTVTALLIPGEDEEDTEVFRQRYFDSLNAQAFGGNRIDYIEKVNAIPGVGGVKVYRAWNGDIRPAELVPPEGVSEWLKTVQASEEIKAWLNKVYEAGINNKLTVGGTVKLIIIDSTFSVPSTTLVEQVQTAVDPLQNAGEGLGTAPIGHVVKVEGVKSETVDLSFTLTYQQGWSWEDVQTYVEQTIKGYFEELSETWADQEQALVVRVSQIESRLLGVSGILDISDTKINGLAANYTLNLDYIPVLGEISATTGSQTFQGR</sequence>
<evidence type="ECO:0000313" key="4">
    <source>
        <dbReference type="EMBL" id="DAE10292.1"/>
    </source>
</evidence>
<comment type="similarity">
    <text evidence="1">Belongs to the Mu gp47/PBSX XkdT family.</text>
</comment>
<organism evidence="4">
    <name type="scientific">Siphoviridae sp. ct3es5</name>
    <dbReference type="NCBI Taxonomy" id="2825322"/>
    <lineage>
        <taxon>Viruses</taxon>
        <taxon>Duplodnaviria</taxon>
        <taxon>Heunggongvirae</taxon>
        <taxon>Uroviricota</taxon>
        <taxon>Caudoviricetes</taxon>
    </lineage>
</organism>
<dbReference type="Pfam" id="PF26079">
    <property type="entry name" value="Baseplate_J_C"/>
    <property type="match status" value="1"/>
</dbReference>